<dbReference type="GO" id="GO:0007059">
    <property type="term" value="P:chromosome segregation"/>
    <property type="evidence" value="ECO:0007669"/>
    <property type="project" value="UniProtKB-KW"/>
</dbReference>
<dbReference type="RefSeq" id="WP_110461933.1">
    <property type="nucleotide sequence ID" value="NZ_QKMR01000010.1"/>
</dbReference>
<evidence type="ECO:0000256" key="1">
    <source>
        <dbReference type="ARBA" id="ARBA00004496"/>
    </source>
</evidence>
<keyword evidence="13" id="KW-1185">Reference proteome</keyword>
<evidence type="ECO:0000259" key="11">
    <source>
        <dbReference type="PROSITE" id="PS51900"/>
    </source>
</evidence>
<dbReference type="Gene3D" id="1.10.443.10">
    <property type="entry name" value="Intergrase catalytic core"/>
    <property type="match status" value="1"/>
</dbReference>
<protein>
    <submittedName>
        <fullName evidence="12">Site-specific recombinase XerD</fullName>
    </submittedName>
</protein>
<evidence type="ECO:0000313" key="12">
    <source>
        <dbReference type="EMBL" id="PYG87525.1"/>
    </source>
</evidence>
<dbReference type="InterPro" id="IPR002104">
    <property type="entry name" value="Integrase_catalytic"/>
</dbReference>
<evidence type="ECO:0000256" key="3">
    <source>
        <dbReference type="ARBA" id="ARBA00022618"/>
    </source>
</evidence>
<keyword evidence="5" id="KW-0229">DNA integration</keyword>
<dbReference type="GO" id="GO:0006310">
    <property type="term" value="P:DNA recombination"/>
    <property type="evidence" value="ECO:0007669"/>
    <property type="project" value="UniProtKB-KW"/>
</dbReference>
<dbReference type="PANTHER" id="PTHR30349:SF77">
    <property type="entry name" value="TYROSINE RECOMBINASE XERC"/>
    <property type="match status" value="1"/>
</dbReference>
<dbReference type="InterPro" id="IPR010998">
    <property type="entry name" value="Integrase_recombinase_N"/>
</dbReference>
<evidence type="ECO:0000256" key="6">
    <source>
        <dbReference type="ARBA" id="ARBA00023125"/>
    </source>
</evidence>
<keyword evidence="7" id="KW-0233">DNA recombination</keyword>
<keyword evidence="8" id="KW-0131">Cell cycle</keyword>
<feature type="domain" description="Tyr recombinase" evidence="10">
    <location>
        <begin position="134"/>
        <end position="316"/>
    </location>
</feature>
<dbReference type="InterPro" id="IPR044068">
    <property type="entry name" value="CB"/>
</dbReference>
<organism evidence="12 13">
    <name type="scientific">Ruminiclostridium sufflavum DSM 19573</name>
    <dbReference type="NCBI Taxonomy" id="1121337"/>
    <lineage>
        <taxon>Bacteria</taxon>
        <taxon>Bacillati</taxon>
        <taxon>Bacillota</taxon>
        <taxon>Clostridia</taxon>
        <taxon>Eubacteriales</taxon>
        <taxon>Oscillospiraceae</taxon>
        <taxon>Ruminiclostridium</taxon>
    </lineage>
</organism>
<feature type="domain" description="Core-binding (CB)" evidence="11">
    <location>
        <begin position="7"/>
        <end position="112"/>
    </location>
</feature>
<comment type="subcellular location">
    <subcellularLocation>
        <location evidence="1">Cytoplasm</location>
    </subcellularLocation>
</comment>
<dbReference type="SUPFAM" id="SSF56349">
    <property type="entry name" value="DNA breaking-rejoining enzymes"/>
    <property type="match status" value="1"/>
</dbReference>
<dbReference type="InterPro" id="IPR013762">
    <property type="entry name" value="Integrase-like_cat_sf"/>
</dbReference>
<dbReference type="PROSITE" id="PS51898">
    <property type="entry name" value="TYR_RECOMBINASE"/>
    <property type="match status" value="1"/>
</dbReference>
<reference evidence="12 13" key="1">
    <citation type="submission" date="2018-06" db="EMBL/GenBank/DDBJ databases">
        <title>Genomic Encyclopedia of Type Strains, Phase I: the one thousand microbial genomes (KMG-I) project.</title>
        <authorList>
            <person name="Kyrpides N."/>
        </authorList>
    </citation>
    <scope>NUCLEOTIDE SEQUENCE [LARGE SCALE GENOMIC DNA]</scope>
    <source>
        <strain evidence="12 13">DSM 19573</strain>
    </source>
</reference>
<evidence type="ECO:0000256" key="9">
    <source>
        <dbReference type="PROSITE-ProRule" id="PRU01248"/>
    </source>
</evidence>
<evidence type="ECO:0000256" key="4">
    <source>
        <dbReference type="ARBA" id="ARBA00022829"/>
    </source>
</evidence>
<sequence length="343" mass="39773">MKNISDFEMPLVLRDFLNYLQTIKGKSVNTVQVYFYDLRVFFRFLKLHRRLADKQIEFDEINITDVDTELLKTVTLSDLYSFMSFVSNNRDNTSNARARKVASLRAFFNYLANKAKLIDYNPASELESPKIIKRLPRYLNVEESKELLDSVTTVNSEYSERDYAIITIFLNCGIRLSELVGINLNNIKNDSLTVIGKGDKERSIPLNNACLKAINDYMKVRPVNSVKDKNALFLSKRLQRISKESVQKIVKKYIKEAGLDPQRYSTHKLRHTAATLMYKYGKVDIRALQELLGHQSIATTEIYTHLEQEQLRDAVNKNPLSQFEPKSRKELKSLDEENIIKEL</sequence>
<dbReference type="InterPro" id="IPR011010">
    <property type="entry name" value="DNA_brk_join_enz"/>
</dbReference>
<dbReference type="PANTHER" id="PTHR30349">
    <property type="entry name" value="PHAGE INTEGRASE-RELATED"/>
    <property type="match status" value="1"/>
</dbReference>
<dbReference type="PROSITE" id="PS51900">
    <property type="entry name" value="CB"/>
    <property type="match status" value="1"/>
</dbReference>
<dbReference type="EMBL" id="QKMR01000010">
    <property type="protein sequence ID" value="PYG87525.1"/>
    <property type="molecule type" value="Genomic_DNA"/>
</dbReference>
<dbReference type="Pfam" id="PF00589">
    <property type="entry name" value="Phage_integrase"/>
    <property type="match status" value="1"/>
</dbReference>
<dbReference type="AlphaFoldDB" id="A0A318XJS8"/>
<evidence type="ECO:0000259" key="10">
    <source>
        <dbReference type="PROSITE" id="PS51898"/>
    </source>
</evidence>
<dbReference type="GO" id="GO:0051301">
    <property type="term" value="P:cell division"/>
    <property type="evidence" value="ECO:0007669"/>
    <property type="project" value="UniProtKB-KW"/>
</dbReference>
<evidence type="ECO:0000256" key="5">
    <source>
        <dbReference type="ARBA" id="ARBA00022908"/>
    </source>
</evidence>
<accession>A0A318XJS8</accession>
<evidence type="ECO:0000256" key="2">
    <source>
        <dbReference type="ARBA" id="ARBA00022490"/>
    </source>
</evidence>
<proteinExistence type="predicted"/>
<dbReference type="OrthoDB" id="283809at2"/>
<dbReference type="Proteomes" id="UP000248132">
    <property type="component" value="Unassembled WGS sequence"/>
</dbReference>
<keyword evidence="6 9" id="KW-0238">DNA-binding</keyword>
<keyword evidence="3" id="KW-0132">Cell division</keyword>
<evidence type="ECO:0000256" key="8">
    <source>
        <dbReference type="ARBA" id="ARBA00023306"/>
    </source>
</evidence>
<evidence type="ECO:0000313" key="13">
    <source>
        <dbReference type="Proteomes" id="UP000248132"/>
    </source>
</evidence>
<evidence type="ECO:0000256" key="7">
    <source>
        <dbReference type="ARBA" id="ARBA00023172"/>
    </source>
</evidence>
<keyword evidence="2" id="KW-0963">Cytoplasm</keyword>
<dbReference type="Gene3D" id="1.10.150.130">
    <property type="match status" value="1"/>
</dbReference>
<comment type="caution">
    <text evidence="12">The sequence shown here is derived from an EMBL/GenBank/DDBJ whole genome shotgun (WGS) entry which is preliminary data.</text>
</comment>
<dbReference type="GO" id="GO:0015074">
    <property type="term" value="P:DNA integration"/>
    <property type="evidence" value="ECO:0007669"/>
    <property type="project" value="UniProtKB-KW"/>
</dbReference>
<gene>
    <name evidence="12" type="ORF">LY28_01893</name>
</gene>
<dbReference type="InterPro" id="IPR050090">
    <property type="entry name" value="Tyrosine_recombinase_XerCD"/>
</dbReference>
<dbReference type="GO" id="GO:0005737">
    <property type="term" value="C:cytoplasm"/>
    <property type="evidence" value="ECO:0007669"/>
    <property type="project" value="UniProtKB-SubCell"/>
</dbReference>
<name>A0A318XJS8_9FIRM</name>
<keyword evidence="4" id="KW-0159">Chromosome partition</keyword>
<dbReference type="GO" id="GO:0003677">
    <property type="term" value="F:DNA binding"/>
    <property type="evidence" value="ECO:0007669"/>
    <property type="project" value="UniProtKB-UniRule"/>
</dbReference>